<dbReference type="AlphaFoldDB" id="A0AAV4NI13"/>
<organism evidence="3 4">
    <name type="scientific">Caerostris darwini</name>
    <dbReference type="NCBI Taxonomy" id="1538125"/>
    <lineage>
        <taxon>Eukaryota</taxon>
        <taxon>Metazoa</taxon>
        <taxon>Ecdysozoa</taxon>
        <taxon>Arthropoda</taxon>
        <taxon>Chelicerata</taxon>
        <taxon>Arachnida</taxon>
        <taxon>Araneae</taxon>
        <taxon>Araneomorphae</taxon>
        <taxon>Entelegynae</taxon>
        <taxon>Araneoidea</taxon>
        <taxon>Araneidae</taxon>
        <taxon>Caerostris</taxon>
    </lineage>
</organism>
<reference evidence="3 4" key="1">
    <citation type="submission" date="2021-06" db="EMBL/GenBank/DDBJ databases">
        <title>Caerostris darwini draft genome.</title>
        <authorList>
            <person name="Kono N."/>
            <person name="Arakawa K."/>
        </authorList>
    </citation>
    <scope>NUCLEOTIDE SEQUENCE [LARGE SCALE GENOMIC DNA]</scope>
</reference>
<proteinExistence type="predicted"/>
<feature type="compositionally biased region" description="Polar residues" evidence="1">
    <location>
        <begin position="113"/>
        <end position="127"/>
    </location>
</feature>
<dbReference type="EMBL" id="BPLQ01001573">
    <property type="protein sequence ID" value="GIX83099.1"/>
    <property type="molecule type" value="Genomic_DNA"/>
</dbReference>
<sequence>MDVSSPCSFFKYTALYSSSCGMFLTTAWYVYLICSKSFLCASNYLVECRRSSQLIRACSSADINSLHSLYASGVLEKDPLPPHTLHPYVPGLSSVDYSLLVHFPERSSQSSQHAPFSSTTFPRRSPS</sequence>
<keyword evidence="2" id="KW-1133">Transmembrane helix</keyword>
<keyword evidence="2" id="KW-0472">Membrane</keyword>
<gene>
    <name evidence="3" type="ORF">CDAR_237511</name>
</gene>
<protein>
    <submittedName>
        <fullName evidence="3">Uncharacterized protein</fullName>
    </submittedName>
</protein>
<accession>A0AAV4NI13</accession>
<keyword evidence="2" id="KW-0812">Transmembrane</keyword>
<evidence type="ECO:0000313" key="4">
    <source>
        <dbReference type="Proteomes" id="UP001054837"/>
    </source>
</evidence>
<feature type="region of interest" description="Disordered" evidence="1">
    <location>
        <begin position="106"/>
        <end position="127"/>
    </location>
</feature>
<comment type="caution">
    <text evidence="3">The sequence shown here is derived from an EMBL/GenBank/DDBJ whole genome shotgun (WGS) entry which is preliminary data.</text>
</comment>
<keyword evidence="4" id="KW-1185">Reference proteome</keyword>
<evidence type="ECO:0000256" key="1">
    <source>
        <dbReference type="SAM" id="MobiDB-lite"/>
    </source>
</evidence>
<dbReference type="Proteomes" id="UP001054837">
    <property type="component" value="Unassembled WGS sequence"/>
</dbReference>
<name>A0AAV4NI13_9ARAC</name>
<evidence type="ECO:0000313" key="3">
    <source>
        <dbReference type="EMBL" id="GIX83099.1"/>
    </source>
</evidence>
<feature type="transmembrane region" description="Helical" evidence="2">
    <location>
        <begin position="28"/>
        <end position="46"/>
    </location>
</feature>
<evidence type="ECO:0000256" key="2">
    <source>
        <dbReference type="SAM" id="Phobius"/>
    </source>
</evidence>